<proteinExistence type="predicted"/>
<protein>
    <submittedName>
        <fullName evidence="10">tRNA epoxyqueuosine(34) reductase QueG</fullName>
        <ecNumber evidence="10">1.17.99.6</ecNumber>
    </submittedName>
</protein>
<organism evidence="10 11">
    <name type="scientific">Alkaliphilus flagellatus</name>
    <dbReference type="NCBI Taxonomy" id="2841507"/>
    <lineage>
        <taxon>Bacteria</taxon>
        <taxon>Bacillati</taxon>
        <taxon>Bacillota</taxon>
        <taxon>Clostridia</taxon>
        <taxon>Peptostreptococcales</taxon>
        <taxon>Natronincolaceae</taxon>
        <taxon>Alkaliphilus</taxon>
    </lineage>
</organism>
<keyword evidence="11" id="KW-1185">Reference proteome</keyword>
<feature type="domain" description="4Fe-4S ferredoxin-type" evidence="9">
    <location>
        <begin position="173"/>
        <end position="205"/>
    </location>
</feature>
<evidence type="ECO:0000256" key="5">
    <source>
        <dbReference type="ARBA" id="ARBA00022785"/>
    </source>
</evidence>
<evidence type="ECO:0000256" key="4">
    <source>
        <dbReference type="ARBA" id="ARBA00022723"/>
    </source>
</evidence>
<evidence type="ECO:0000313" key="10">
    <source>
        <dbReference type="EMBL" id="MBU5675375.1"/>
    </source>
</evidence>
<dbReference type="Pfam" id="PF08331">
    <property type="entry name" value="QueG_DUF1730"/>
    <property type="match status" value="1"/>
</dbReference>
<keyword evidence="6 10" id="KW-0560">Oxidoreductase</keyword>
<dbReference type="PANTHER" id="PTHR30002">
    <property type="entry name" value="EPOXYQUEUOSINE REDUCTASE"/>
    <property type="match status" value="1"/>
</dbReference>
<dbReference type="Proteomes" id="UP000779508">
    <property type="component" value="Unassembled WGS sequence"/>
</dbReference>
<dbReference type="InterPro" id="IPR004453">
    <property type="entry name" value="QueG"/>
</dbReference>
<evidence type="ECO:0000256" key="3">
    <source>
        <dbReference type="ARBA" id="ARBA00022694"/>
    </source>
</evidence>
<name>A0ABS6G1W0_9FIRM</name>
<keyword evidence="7" id="KW-0408">Iron</keyword>
<dbReference type="EC" id="1.17.99.6" evidence="10"/>
<evidence type="ECO:0000313" key="11">
    <source>
        <dbReference type="Proteomes" id="UP000779508"/>
    </source>
</evidence>
<keyword evidence="8" id="KW-0411">Iron-sulfur</keyword>
<dbReference type="PROSITE" id="PS00198">
    <property type="entry name" value="4FE4S_FER_1"/>
    <property type="match status" value="1"/>
</dbReference>
<keyword evidence="3" id="KW-0819">tRNA processing</keyword>
<comment type="caution">
    <text evidence="10">The sequence shown here is derived from an EMBL/GenBank/DDBJ whole genome shotgun (WGS) entry which is preliminary data.</text>
</comment>
<evidence type="ECO:0000256" key="1">
    <source>
        <dbReference type="ARBA" id="ARBA00022485"/>
    </source>
</evidence>
<dbReference type="GO" id="GO:0052693">
    <property type="term" value="F:epoxyqueuosine reductase activity"/>
    <property type="evidence" value="ECO:0007669"/>
    <property type="project" value="UniProtKB-EC"/>
</dbReference>
<reference evidence="10 11" key="1">
    <citation type="submission" date="2021-06" db="EMBL/GenBank/DDBJ databases">
        <authorList>
            <person name="Sun Q."/>
            <person name="Li D."/>
        </authorList>
    </citation>
    <scope>NUCLEOTIDE SEQUENCE [LARGE SCALE GENOMIC DNA]</scope>
    <source>
        <strain evidence="10 11">MSJ-5</strain>
    </source>
</reference>
<dbReference type="Pfam" id="PF13646">
    <property type="entry name" value="HEAT_2"/>
    <property type="match status" value="1"/>
</dbReference>
<keyword evidence="5" id="KW-0671">Queuosine biosynthesis</keyword>
<dbReference type="RefSeq" id="WP_216414860.1">
    <property type="nucleotide sequence ID" value="NZ_JAHLQK010000001.1"/>
</dbReference>
<dbReference type="PROSITE" id="PS51379">
    <property type="entry name" value="4FE4S_FER_2"/>
    <property type="match status" value="1"/>
</dbReference>
<evidence type="ECO:0000256" key="8">
    <source>
        <dbReference type="ARBA" id="ARBA00023014"/>
    </source>
</evidence>
<dbReference type="NCBIfam" id="TIGR00276">
    <property type="entry name" value="tRNA epoxyqueuosine(34) reductase QueG"/>
    <property type="match status" value="1"/>
</dbReference>
<keyword evidence="2" id="KW-0963">Cytoplasm</keyword>
<keyword evidence="1" id="KW-0004">4Fe-4S</keyword>
<dbReference type="Pfam" id="PF13484">
    <property type="entry name" value="Fer4_16"/>
    <property type="match status" value="1"/>
</dbReference>
<keyword evidence="4" id="KW-0479">Metal-binding</keyword>
<evidence type="ECO:0000256" key="6">
    <source>
        <dbReference type="ARBA" id="ARBA00023002"/>
    </source>
</evidence>
<sequence>MDLKEKIISYSKDIGIDLIGFTDAKPFEDLRKILVERKEKGNLSGFEEEDIELRIDPKRTLDSAQSIIVIAMSYYIKNERIGRDENPQFYGELARTAWGQDYHIVLKSKLEKLAHFISNEYDGFEYKAFVDTGPLVDRYLANRAGIGFYGYNSAIINDNFGSWIFLGYMITNLPIKNDKPLNISCLGCNLCIKNCPTSAIEGPYEFNANKCLSNILQQKREIPEVKLSIINNKIYGCDICQNVCPHNIDIKEMTTKAFIPDDLPYKVDLIPLLKLSNKEYNSLFKENASGWRGKKILQRNAIIALGNYKDKEAIPYLIPMLKDVRPDIRKITIWALYNINPKVAVELINTIKDSEKEQDVLETINMYLNKYYNK</sequence>
<evidence type="ECO:0000256" key="2">
    <source>
        <dbReference type="ARBA" id="ARBA00022490"/>
    </source>
</evidence>
<dbReference type="InterPro" id="IPR013542">
    <property type="entry name" value="QueG_DUF1730"/>
</dbReference>
<dbReference type="InterPro" id="IPR017900">
    <property type="entry name" value="4Fe4S_Fe_S_CS"/>
</dbReference>
<dbReference type="InterPro" id="IPR017896">
    <property type="entry name" value="4Fe4S_Fe-S-bd"/>
</dbReference>
<gene>
    <name evidence="10" type="primary">queG</name>
    <name evidence="10" type="ORF">KQI88_02960</name>
</gene>
<dbReference type="EMBL" id="JAHLQK010000001">
    <property type="protein sequence ID" value="MBU5675375.1"/>
    <property type="molecule type" value="Genomic_DNA"/>
</dbReference>
<evidence type="ECO:0000256" key="7">
    <source>
        <dbReference type="ARBA" id="ARBA00023004"/>
    </source>
</evidence>
<dbReference type="PANTHER" id="PTHR30002:SF4">
    <property type="entry name" value="EPOXYQUEUOSINE REDUCTASE"/>
    <property type="match status" value="1"/>
</dbReference>
<evidence type="ECO:0000259" key="9">
    <source>
        <dbReference type="PROSITE" id="PS51379"/>
    </source>
</evidence>
<accession>A0ABS6G1W0</accession>